<comment type="caution">
    <text evidence="7">The sequence shown here is derived from an EMBL/GenBank/DDBJ whole genome shotgun (WGS) entry which is preliminary data.</text>
</comment>
<gene>
    <name evidence="7" type="ORF">THRCLA_04603</name>
</gene>
<keyword evidence="1" id="KW-0723">Serine/threonine-protein kinase</keyword>
<evidence type="ECO:0000256" key="4">
    <source>
        <dbReference type="ARBA" id="ARBA00022777"/>
    </source>
</evidence>
<evidence type="ECO:0000256" key="1">
    <source>
        <dbReference type="ARBA" id="ARBA00022527"/>
    </source>
</evidence>
<evidence type="ECO:0000313" key="8">
    <source>
        <dbReference type="Proteomes" id="UP000243217"/>
    </source>
</evidence>
<dbReference type="Gene3D" id="1.10.510.10">
    <property type="entry name" value="Transferase(Phosphotransferase) domain 1"/>
    <property type="match status" value="3"/>
</dbReference>
<dbReference type="AlphaFoldDB" id="A0A1V9ZYI5"/>
<dbReference type="Proteomes" id="UP000243217">
    <property type="component" value="Unassembled WGS sequence"/>
</dbReference>
<dbReference type="Pfam" id="PF00069">
    <property type="entry name" value="Pkinase"/>
    <property type="match status" value="3"/>
</dbReference>
<dbReference type="GO" id="GO:0004674">
    <property type="term" value="F:protein serine/threonine kinase activity"/>
    <property type="evidence" value="ECO:0007669"/>
    <property type="project" value="UniProtKB-KW"/>
</dbReference>
<evidence type="ECO:0000256" key="3">
    <source>
        <dbReference type="ARBA" id="ARBA00022741"/>
    </source>
</evidence>
<evidence type="ECO:0000256" key="2">
    <source>
        <dbReference type="ARBA" id="ARBA00022679"/>
    </source>
</evidence>
<dbReference type="OrthoDB" id="541276at2759"/>
<name>A0A1V9ZYI5_9STRA</name>
<sequence>MEKVVYQMIRAVGGHKNIIQLYDSFQDGGNFYFVLEYGKDGDLFKQLRLNQRFTEIDAQRHFHGIASGLSFLHSHNFAHGDLSLENIVLTNGICKLMDFGLAWHQKDGLRSSAVGKFFYMAPEMYLGKKYDAMKADMWSLGILLLIMLTGSPPFGQSNNTVFQVYQRHGIQYLLKRWQVNQYFSLSAMDLLEKLLIEDPSKRLTISQVLQHPYCALKKIYQANPTQDHIKKRICVQKFFHKLFRQKPDCTLKLVAFCNRMDKYIVEANAFVSFMENILICIEKKTGCRVVIKRLKYEKDERKCNSSVWVNENPEFERRVAKHLNQKGGHENIIRLLKDFHQFDHEHLVFEYCAKGSLFDFMSLSSSKHFSPAKTLNYFTQIVNGVLYMHKRGYAHCDLSLETIYITEKDVIKLGDFGLATEIGKLKSNAVGKYFYMAPEMHTNDVYDPALVDVWSLGIILFIMLTGFAPFEQACLSDTQYQLYLSLNFDEFCKSLRVDHLISIQAMDLLEQMLDSTPSHRLRLHQVLLHPYIVRDSPSRPIKGLNFFQKVLSPLRRRPSVECDSDTQRYETERVLAKALYGDVVLARDKRTGRTVAIKRMQIEAATHRLTLDGNVPIAEDVLTEKDVNEALSIEPRHKNIMAMYESFEEDGYLHFVFEYCAQGELFQHPLPVPSTVAALYFRQIVDAIAFMHTRGYAHRDISLENVLMDGNVPKVCDFGLAIGIHARVPQAVGKTFYMAPEMYLKKPYDPVAADVWALGILLVILLTGAPPFSRANDTDKVFAYVKTRGITPVLRAWKLIHLVPAPALDLLERILIADPSRRLSMQQLLEHPFVKDPHSARPRKRVIIRRWLAVLRRRVREFLKNMFPSVPTTTAIASASS</sequence>
<dbReference type="GO" id="GO:0005634">
    <property type="term" value="C:nucleus"/>
    <property type="evidence" value="ECO:0007669"/>
    <property type="project" value="TreeGrafter"/>
</dbReference>
<dbReference type="PANTHER" id="PTHR24345:SF91">
    <property type="entry name" value="SERINE_THREONINE-PROTEIN KINASE PLK4"/>
    <property type="match status" value="1"/>
</dbReference>
<keyword evidence="4 7" id="KW-0418">Kinase</keyword>
<protein>
    <submittedName>
        <fullName evidence="7">Kinase</fullName>
    </submittedName>
</protein>
<keyword evidence="5" id="KW-0067">ATP-binding</keyword>
<organism evidence="7 8">
    <name type="scientific">Thraustotheca clavata</name>
    <dbReference type="NCBI Taxonomy" id="74557"/>
    <lineage>
        <taxon>Eukaryota</taxon>
        <taxon>Sar</taxon>
        <taxon>Stramenopiles</taxon>
        <taxon>Oomycota</taxon>
        <taxon>Saprolegniomycetes</taxon>
        <taxon>Saprolegniales</taxon>
        <taxon>Achlyaceae</taxon>
        <taxon>Thraustotheca</taxon>
    </lineage>
</organism>
<dbReference type="SUPFAM" id="SSF56112">
    <property type="entry name" value="Protein kinase-like (PK-like)"/>
    <property type="match status" value="3"/>
</dbReference>
<dbReference type="InterPro" id="IPR011009">
    <property type="entry name" value="Kinase-like_dom_sf"/>
</dbReference>
<dbReference type="PROSITE" id="PS50011">
    <property type="entry name" value="PROTEIN_KINASE_DOM"/>
    <property type="match status" value="3"/>
</dbReference>
<evidence type="ECO:0000256" key="5">
    <source>
        <dbReference type="ARBA" id="ARBA00022840"/>
    </source>
</evidence>
<keyword evidence="8" id="KW-1185">Reference proteome</keyword>
<dbReference type="GO" id="GO:0005524">
    <property type="term" value="F:ATP binding"/>
    <property type="evidence" value="ECO:0007669"/>
    <property type="project" value="UniProtKB-KW"/>
</dbReference>
<feature type="domain" description="Protein kinase" evidence="6">
    <location>
        <begin position="1"/>
        <end position="214"/>
    </location>
</feature>
<proteinExistence type="predicted"/>
<dbReference type="InterPro" id="IPR000719">
    <property type="entry name" value="Prot_kinase_dom"/>
</dbReference>
<evidence type="ECO:0000313" key="7">
    <source>
        <dbReference type="EMBL" id="OQS03082.1"/>
    </source>
</evidence>
<accession>A0A1V9ZYI5</accession>
<feature type="domain" description="Protein kinase" evidence="6">
    <location>
        <begin position="259"/>
        <end position="532"/>
    </location>
</feature>
<keyword evidence="2" id="KW-0808">Transferase</keyword>
<reference evidence="7 8" key="1">
    <citation type="journal article" date="2014" name="Genome Biol. Evol.">
        <title>The secreted proteins of Achlya hypogyna and Thraustotheca clavata identify the ancestral oomycete secretome and reveal gene acquisitions by horizontal gene transfer.</title>
        <authorList>
            <person name="Misner I."/>
            <person name="Blouin N."/>
            <person name="Leonard G."/>
            <person name="Richards T.A."/>
            <person name="Lane C.E."/>
        </authorList>
    </citation>
    <scope>NUCLEOTIDE SEQUENCE [LARGE SCALE GENOMIC DNA]</scope>
    <source>
        <strain evidence="7 8">ATCC 34112</strain>
    </source>
</reference>
<evidence type="ECO:0000259" key="6">
    <source>
        <dbReference type="PROSITE" id="PS50011"/>
    </source>
</evidence>
<dbReference type="STRING" id="74557.A0A1V9ZYI5"/>
<dbReference type="EMBL" id="JNBS01001006">
    <property type="protein sequence ID" value="OQS03082.1"/>
    <property type="molecule type" value="Genomic_DNA"/>
</dbReference>
<dbReference type="PANTHER" id="PTHR24345">
    <property type="entry name" value="SERINE/THREONINE-PROTEIN KINASE PLK"/>
    <property type="match status" value="1"/>
</dbReference>
<dbReference type="FunFam" id="1.10.510.10:FF:000571">
    <property type="entry name" value="Maternal embryonic leucine zipper kinase"/>
    <property type="match status" value="1"/>
</dbReference>
<keyword evidence="3" id="KW-0547">Nucleotide-binding</keyword>
<feature type="domain" description="Protein kinase" evidence="6">
    <location>
        <begin position="569"/>
        <end position="834"/>
    </location>
</feature>